<gene>
    <name evidence="1" type="ORF">GCM10009410_25280</name>
</gene>
<reference evidence="2" key="1">
    <citation type="journal article" date="2019" name="Int. J. Syst. Evol. Microbiol.">
        <title>The Global Catalogue of Microorganisms (GCM) 10K type strain sequencing project: providing services to taxonomists for standard genome sequencing and annotation.</title>
        <authorList>
            <consortium name="The Broad Institute Genomics Platform"/>
            <consortium name="The Broad Institute Genome Sequencing Center for Infectious Disease"/>
            <person name="Wu L."/>
            <person name="Ma J."/>
        </authorList>
    </citation>
    <scope>NUCLEOTIDE SEQUENCE [LARGE SCALE GENOMIC DNA]</scope>
    <source>
        <strain evidence="2">JCM 32305</strain>
    </source>
</reference>
<accession>A0ABQ2QNR4</accession>
<comment type="caution">
    <text evidence="1">The sequence shown here is derived from an EMBL/GenBank/DDBJ whole genome shotgun (WGS) entry which is preliminary data.</text>
</comment>
<evidence type="ECO:0000313" key="2">
    <source>
        <dbReference type="Proteomes" id="UP000654004"/>
    </source>
</evidence>
<dbReference type="PANTHER" id="PTHR38451">
    <property type="entry name" value="TRNA (ADENINE(22)-N(1))-METHYLTRANSFERASE"/>
    <property type="match status" value="1"/>
</dbReference>
<dbReference type="GO" id="GO:0008168">
    <property type="term" value="F:methyltransferase activity"/>
    <property type="evidence" value="ECO:0007669"/>
    <property type="project" value="UniProtKB-KW"/>
</dbReference>
<dbReference type="PANTHER" id="PTHR38451:SF1">
    <property type="entry name" value="TRNA (ADENINE(22)-N(1))-METHYLTRANSFERASE"/>
    <property type="match status" value="1"/>
</dbReference>
<dbReference type="GO" id="GO:0032259">
    <property type="term" value="P:methylation"/>
    <property type="evidence" value="ECO:0007669"/>
    <property type="project" value="UniProtKB-KW"/>
</dbReference>
<proteinExistence type="predicted"/>
<dbReference type="Pfam" id="PF12847">
    <property type="entry name" value="Methyltransf_18"/>
    <property type="match status" value="1"/>
</dbReference>
<dbReference type="Proteomes" id="UP000654004">
    <property type="component" value="Unassembled WGS sequence"/>
</dbReference>
<keyword evidence="1" id="KW-0489">Methyltransferase</keyword>
<dbReference type="InterPro" id="IPR016876">
    <property type="entry name" value="UCP028234"/>
</dbReference>
<dbReference type="Gene3D" id="3.40.50.150">
    <property type="entry name" value="Vaccinia Virus protein VP39"/>
    <property type="match status" value="1"/>
</dbReference>
<dbReference type="RefSeq" id="WP_188956783.1">
    <property type="nucleotide sequence ID" value="NZ_BMQW01000006.1"/>
</dbReference>
<protein>
    <submittedName>
        <fullName evidence="1">SAM-dependent methyltransferase</fullName>
    </submittedName>
</protein>
<dbReference type="SUPFAM" id="SSF53335">
    <property type="entry name" value="S-adenosyl-L-methionine-dependent methyltransferases"/>
    <property type="match status" value="1"/>
</dbReference>
<organism evidence="1 2">
    <name type="scientific">Shewanella ulleungensis</name>
    <dbReference type="NCBI Taxonomy" id="2282699"/>
    <lineage>
        <taxon>Bacteria</taxon>
        <taxon>Pseudomonadati</taxon>
        <taxon>Pseudomonadota</taxon>
        <taxon>Gammaproteobacteria</taxon>
        <taxon>Alteromonadales</taxon>
        <taxon>Shewanellaceae</taxon>
        <taxon>Shewanella</taxon>
    </lineage>
</organism>
<dbReference type="EMBL" id="BMQW01000006">
    <property type="protein sequence ID" value="GGP90176.1"/>
    <property type="molecule type" value="Genomic_DNA"/>
</dbReference>
<sequence length="236" mass="27170">MKLGQRLTQLNDMIPTGYTHIWDCCCDHGLLGAALLSRQASPTIHFVDIVPNLMQQLEDKLQRFYPRQSIPQWHVHCIDVAKLPLSDYPENPLVVIAGVGGDLMIELVNSICLQNPQLHIDFLLCPVHHQYELRQHLIKLECRLIDEKLIEENRRFYEILYVSHGKLEPTISGNSTRSESTQVSPAGNQLWQSNSEMQRDITQRYLDKVLTHYQKISLSNPQKAAQALQDYQTITF</sequence>
<name>A0ABQ2QNR4_9GAMM</name>
<dbReference type="PIRSF" id="PIRSF028234">
    <property type="entry name" value="UCP028234"/>
    <property type="match status" value="1"/>
</dbReference>
<evidence type="ECO:0000313" key="1">
    <source>
        <dbReference type="EMBL" id="GGP90176.1"/>
    </source>
</evidence>
<dbReference type="InterPro" id="IPR029063">
    <property type="entry name" value="SAM-dependent_MTases_sf"/>
</dbReference>
<keyword evidence="2" id="KW-1185">Reference proteome</keyword>
<keyword evidence="1" id="KW-0808">Transferase</keyword>